<sequence length="94" mass="10931">MATERKWFSEFTWLLWHAIIVGKRVFSVKVTAGEALWWDGLVIWPDFISRVFWADMYIFPTPHTNPYSSHLSSLISPAPFGISFPESDEMTHLV</sequence>
<protein>
    <submittedName>
        <fullName evidence="1">Uncharacterized protein</fullName>
    </submittedName>
</protein>
<comment type="caution">
    <text evidence="1">The sequence shown here is derived from an EMBL/GenBank/DDBJ whole genome shotgun (WGS) entry which is preliminary data.</text>
</comment>
<dbReference type="AlphaFoldDB" id="A0A9P4JJ25"/>
<accession>A0A9P4JJ25</accession>
<dbReference type="EMBL" id="ML994217">
    <property type="protein sequence ID" value="KAF2197607.1"/>
    <property type="molecule type" value="Genomic_DNA"/>
</dbReference>
<evidence type="ECO:0000313" key="1">
    <source>
        <dbReference type="EMBL" id="KAF2197607.1"/>
    </source>
</evidence>
<gene>
    <name evidence="1" type="ORF">GQ43DRAFT_199517</name>
</gene>
<evidence type="ECO:0000313" key="2">
    <source>
        <dbReference type="Proteomes" id="UP000799536"/>
    </source>
</evidence>
<name>A0A9P4JJ25_9PLEO</name>
<reference evidence="1" key="1">
    <citation type="journal article" date="2020" name="Stud. Mycol.">
        <title>101 Dothideomycetes genomes: a test case for predicting lifestyles and emergence of pathogens.</title>
        <authorList>
            <person name="Haridas S."/>
            <person name="Albert R."/>
            <person name="Binder M."/>
            <person name="Bloem J."/>
            <person name="Labutti K."/>
            <person name="Salamov A."/>
            <person name="Andreopoulos B."/>
            <person name="Baker S."/>
            <person name="Barry K."/>
            <person name="Bills G."/>
            <person name="Bluhm B."/>
            <person name="Cannon C."/>
            <person name="Castanera R."/>
            <person name="Culley D."/>
            <person name="Daum C."/>
            <person name="Ezra D."/>
            <person name="Gonzalez J."/>
            <person name="Henrissat B."/>
            <person name="Kuo A."/>
            <person name="Liang C."/>
            <person name="Lipzen A."/>
            <person name="Lutzoni F."/>
            <person name="Magnuson J."/>
            <person name="Mondo S."/>
            <person name="Nolan M."/>
            <person name="Ohm R."/>
            <person name="Pangilinan J."/>
            <person name="Park H.-J."/>
            <person name="Ramirez L."/>
            <person name="Alfaro M."/>
            <person name="Sun H."/>
            <person name="Tritt A."/>
            <person name="Yoshinaga Y."/>
            <person name="Zwiers L.-H."/>
            <person name="Turgeon B."/>
            <person name="Goodwin S."/>
            <person name="Spatafora J."/>
            <person name="Crous P."/>
            <person name="Grigoriev I."/>
        </authorList>
    </citation>
    <scope>NUCLEOTIDE SEQUENCE</scope>
    <source>
        <strain evidence="1">ATCC 74209</strain>
    </source>
</reference>
<proteinExistence type="predicted"/>
<dbReference type="Proteomes" id="UP000799536">
    <property type="component" value="Unassembled WGS sequence"/>
</dbReference>
<organism evidence="1 2">
    <name type="scientific">Delitschia confertaspora ATCC 74209</name>
    <dbReference type="NCBI Taxonomy" id="1513339"/>
    <lineage>
        <taxon>Eukaryota</taxon>
        <taxon>Fungi</taxon>
        <taxon>Dikarya</taxon>
        <taxon>Ascomycota</taxon>
        <taxon>Pezizomycotina</taxon>
        <taxon>Dothideomycetes</taxon>
        <taxon>Pleosporomycetidae</taxon>
        <taxon>Pleosporales</taxon>
        <taxon>Delitschiaceae</taxon>
        <taxon>Delitschia</taxon>
    </lineage>
</organism>
<keyword evidence="2" id="KW-1185">Reference proteome</keyword>